<reference evidence="3" key="2">
    <citation type="submission" date="2021-04" db="EMBL/GenBank/DDBJ databases">
        <authorList>
            <person name="Gilroy R."/>
        </authorList>
    </citation>
    <scope>NUCLEOTIDE SEQUENCE</scope>
    <source>
        <strain evidence="3">ChiHjej12B11-16260</strain>
    </source>
</reference>
<accession>A0A9D2AQ21</accession>
<gene>
    <name evidence="3" type="ORF">H9982_05950</name>
</gene>
<comment type="caution">
    <text evidence="3">The sequence shown here is derived from an EMBL/GenBank/DDBJ whole genome shotgun (WGS) entry which is preliminary data.</text>
</comment>
<dbReference type="EMBL" id="DXFB01000154">
    <property type="protein sequence ID" value="HIX45745.1"/>
    <property type="molecule type" value="Genomic_DNA"/>
</dbReference>
<name>A0A9D2AQ21_9BACT</name>
<dbReference type="Pfam" id="PF18990">
    <property type="entry name" value="DUF5723"/>
    <property type="match status" value="1"/>
</dbReference>
<evidence type="ECO:0000259" key="2">
    <source>
        <dbReference type="Pfam" id="PF18990"/>
    </source>
</evidence>
<protein>
    <recommendedName>
        <fullName evidence="2">DUF5723 domain-containing protein</fullName>
    </recommendedName>
</protein>
<reference evidence="3" key="1">
    <citation type="journal article" date="2021" name="PeerJ">
        <title>Extensive microbial diversity within the chicken gut microbiome revealed by metagenomics and culture.</title>
        <authorList>
            <person name="Gilroy R."/>
            <person name="Ravi A."/>
            <person name="Getino M."/>
            <person name="Pursley I."/>
            <person name="Horton D.L."/>
            <person name="Alikhan N.F."/>
            <person name="Baker D."/>
            <person name="Gharbi K."/>
            <person name="Hall N."/>
            <person name="Watson M."/>
            <person name="Adriaenssens E.M."/>
            <person name="Foster-Nyarko E."/>
            <person name="Jarju S."/>
            <person name="Secka A."/>
            <person name="Antonio M."/>
            <person name="Oren A."/>
            <person name="Chaudhuri R.R."/>
            <person name="La Ragione R."/>
            <person name="Hildebrand F."/>
            <person name="Pallen M.J."/>
        </authorList>
    </citation>
    <scope>NUCLEOTIDE SEQUENCE</scope>
    <source>
        <strain evidence="3">ChiHjej12B11-16260</strain>
    </source>
</reference>
<feature type="chain" id="PRO_5038365294" description="DUF5723 domain-containing protein" evidence="1">
    <location>
        <begin position="24"/>
        <end position="459"/>
    </location>
</feature>
<evidence type="ECO:0000256" key="1">
    <source>
        <dbReference type="SAM" id="SignalP"/>
    </source>
</evidence>
<dbReference type="AlphaFoldDB" id="A0A9D2AQ21"/>
<feature type="signal peptide" evidence="1">
    <location>
        <begin position="1"/>
        <end position="23"/>
    </location>
</feature>
<proteinExistence type="predicted"/>
<dbReference type="Proteomes" id="UP000824246">
    <property type="component" value="Unassembled WGS sequence"/>
</dbReference>
<dbReference type="InterPro" id="IPR043781">
    <property type="entry name" value="DUF5723"/>
</dbReference>
<organism evidence="3 4">
    <name type="scientific">Candidatus Barnesiella excrementipullorum</name>
    <dbReference type="NCBI Taxonomy" id="2838479"/>
    <lineage>
        <taxon>Bacteria</taxon>
        <taxon>Pseudomonadati</taxon>
        <taxon>Bacteroidota</taxon>
        <taxon>Bacteroidia</taxon>
        <taxon>Bacteroidales</taxon>
        <taxon>Barnesiellaceae</taxon>
        <taxon>Barnesiella</taxon>
    </lineage>
</organism>
<evidence type="ECO:0000313" key="3">
    <source>
        <dbReference type="EMBL" id="HIX45745.1"/>
    </source>
</evidence>
<evidence type="ECO:0000313" key="4">
    <source>
        <dbReference type="Proteomes" id="UP000824246"/>
    </source>
</evidence>
<feature type="domain" description="DUF5723" evidence="2">
    <location>
        <begin position="43"/>
        <end position="425"/>
    </location>
</feature>
<keyword evidence="1" id="KW-0732">Signal</keyword>
<sequence length="459" mass="49198">MKTTYVQYILAILLMAATAQLPAQTLHSAYFLESMVQRNELNPAFGAESNYIVVPVIGGSQIGIHSNVGMGNFFFQRGDKLVNGLSPQVTANEFLSGLPTNSQLELSVEIPLVSVGFHAWGGFNTVILKERSFAAANVPSTLFEFLKLGQNSQGEARYDIDNLSVYTDHYIELAFGHQRELPALEGFSYGAKVKLLVGALGGSIDMEHIGINLSQERWYITSKGSAQLSSGMHFVYNENGDISNIAFGSYQLGGFGLGFDLGAAYTPQALPGLTVSLALTDIGFISWSDMERAVAGGTFEYTGFDNIGAPGQPEASEQLDGLLNDMAQVINVTPTTPATVTNSLRTTLNLGAEYAILGRKISFGILSSTRFGHPYTYAEGMAVVNFRPLSWLHLAINGSASTVGEALGALINICPKGVNIFAGCDYISPTTKFGAQGIPVNGANFNFRAGFAFTFGHRK</sequence>